<accession>A0A0M0KGD2</accession>
<dbReference type="PROSITE" id="PS50932">
    <property type="entry name" value="HTH_LACI_2"/>
    <property type="match status" value="1"/>
</dbReference>
<comment type="caution">
    <text evidence="6">The sequence shown here is derived from an EMBL/GenBank/DDBJ whole genome shotgun (WGS) entry which is preliminary data.</text>
</comment>
<dbReference type="Gene3D" id="3.40.50.2300">
    <property type="match status" value="2"/>
</dbReference>
<dbReference type="Pfam" id="PF13377">
    <property type="entry name" value="Peripla_BP_3"/>
    <property type="match status" value="1"/>
</dbReference>
<reference evidence="6" key="1">
    <citation type="submission" date="2015-08" db="EMBL/GenBank/DDBJ databases">
        <title>Complete DNA Sequence of Pseudomonas syringae pv. actinidiae, the Causal Agent of Kiwifruit Canker Disease.</title>
        <authorList>
            <person name="Rikkerink E.H.A."/>
            <person name="Fineran P.C."/>
        </authorList>
    </citation>
    <scope>NUCLEOTIDE SEQUENCE</scope>
    <source>
        <strain evidence="6">DSM 13666</strain>
    </source>
</reference>
<dbReference type="GeneID" id="87599276"/>
<dbReference type="AlphaFoldDB" id="A0A0M0KGD2"/>
<gene>
    <name evidence="6" type="ORF">AMD02_01335</name>
</gene>
<keyword evidence="2" id="KW-0805">Transcription regulation</keyword>
<dbReference type="SMART" id="SM00354">
    <property type="entry name" value="HTH_LACI"/>
    <property type="match status" value="1"/>
</dbReference>
<dbReference type="InterPro" id="IPR046335">
    <property type="entry name" value="LacI/GalR-like_sensor"/>
</dbReference>
<dbReference type="CDD" id="cd01392">
    <property type="entry name" value="HTH_LacI"/>
    <property type="match status" value="1"/>
</dbReference>
<dbReference type="GO" id="GO:0000976">
    <property type="term" value="F:transcription cis-regulatory region binding"/>
    <property type="evidence" value="ECO:0007669"/>
    <property type="project" value="TreeGrafter"/>
</dbReference>
<keyword evidence="3" id="KW-0238">DNA-binding</keyword>
<dbReference type="PATRIC" id="fig|136160.3.peg.459"/>
<dbReference type="CDD" id="cd06291">
    <property type="entry name" value="PBP1_Qymf-like"/>
    <property type="match status" value="1"/>
</dbReference>
<organism evidence="6">
    <name type="scientific">Halalkalibacterium halodurans</name>
    <name type="common">Bacillus halodurans</name>
    <dbReference type="NCBI Taxonomy" id="86665"/>
    <lineage>
        <taxon>Bacteria</taxon>
        <taxon>Bacillati</taxon>
        <taxon>Bacillota</taxon>
        <taxon>Bacilli</taxon>
        <taxon>Bacillales</taxon>
        <taxon>Bacillaceae</taxon>
        <taxon>Halalkalibacterium (ex Joshi et al. 2022)</taxon>
    </lineage>
</organism>
<dbReference type="EMBL" id="LILD01000001">
    <property type="protein sequence ID" value="KOO37637.1"/>
    <property type="molecule type" value="Genomic_DNA"/>
</dbReference>
<dbReference type="PROSITE" id="PS00356">
    <property type="entry name" value="HTH_LACI_1"/>
    <property type="match status" value="1"/>
</dbReference>
<dbReference type="Pfam" id="PF00356">
    <property type="entry name" value="LacI"/>
    <property type="match status" value="1"/>
</dbReference>
<proteinExistence type="predicted"/>
<keyword evidence="4" id="KW-0804">Transcription</keyword>
<dbReference type="PANTHER" id="PTHR30146">
    <property type="entry name" value="LACI-RELATED TRANSCRIPTIONAL REPRESSOR"/>
    <property type="match status" value="1"/>
</dbReference>
<evidence type="ECO:0000259" key="5">
    <source>
        <dbReference type="PROSITE" id="PS50932"/>
    </source>
</evidence>
<dbReference type="SUPFAM" id="SSF53822">
    <property type="entry name" value="Periplasmic binding protein-like I"/>
    <property type="match status" value="1"/>
</dbReference>
<dbReference type="InterPro" id="IPR010982">
    <property type="entry name" value="Lambda_DNA-bd_dom_sf"/>
</dbReference>
<dbReference type="SMR" id="A0A0M0KGD2"/>
<protein>
    <submittedName>
        <fullName evidence="6">Transcriptional regulator</fullName>
    </submittedName>
</protein>
<dbReference type="InterPro" id="IPR000843">
    <property type="entry name" value="HTH_LacI"/>
</dbReference>
<evidence type="ECO:0000256" key="1">
    <source>
        <dbReference type="ARBA" id="ARBA00022491"/>
    </source>
</evidence>
<dbReference type="PRINTS" id="PR00036">
    <property type="entry name" value="HTHLACI"/>
</dbReference>
<dbReference type="GO" id="GO:0003700">
    <property type="term" value="F:DNA-binding transcription factor activity"/>
    <property type="evidence" value="ECO:0007669"/>
    <property type="project" value="TreeGrafter"/>
</dbReference>
<dbReference type="PANTHER" id="PTHR30146:SF95">
    <property type="entry name" value="RIBOSE OPERON REPRESSOR"/>
    <property type="match status" value="1"/>
</dbReference>
<dbReference type="OMA" id="FAGNDAM"/>
<evidence type="ECO:0000256" key="3">
    <source>
        <dbReference type="ARBA" id="ARBA00023125"/>
    </source>
</evidence>
<evidence type="ECO:0000256" key="2">
    <source>
        <dbReference type="ARBA" id="ARBA00023015"/>
    </source>
</evidence>
<feature type="domain" description="HTH lacI-type" evidence="5">
    <location>
        <begin position="2"/>
        <end position="56"/>
    </location>
</feature>
<dbReference type="InterPro" id="IPR028082">
    <property type="entry name" value="Peripla_BP_I"/>
</dbReference>
<dbReference type="RefSeq" id="WP_010899852.1">
    <property type="nucleotide sequence ID" value="NZ_CP040441.1"/>
</dbReference>
<name>A0A0M0KGD2_ALKHA</name>
<sequence length="331" mass="36637">MTTIRDVAKHAKVSVATVSRVLNKKGYVSKEAEEAVLQAIKELNYQPSSVARSLYHKTSGMIGLLIPDISNPFFPELARAVEDVASTYGYTVVLCNTDEEIEKERKYLQALKQKYVDGVILTTSFLPYKEYEQLNIPMVALDRYVNENIPLVASQNKAGARLATEHLLEQGCQFIAHIRGPKGVTPAEDRYEGFKEVVEEQEVANIVVSADFHIDEAQKVTRALLETHPTIDGIFASSDVVAAGAMKAAHMMGKRIPDDLQIVGFDGIPLGNMLVPSLTTVEQPIYDLGAVSTRLLIKQIEKKPLDTYRYEIPTKLVVRETTKGGENSENA</sequence>
<dbReference type="Gene3D" id="1.10.260.40">
    <property type="entry name" value="lambda repressor-like DNA-binding domains"/>
    <property type="match status" value="1"/>
</dbReference>
<evidence type="ECO:0000313" key="6">
    <source>
        <dbReference type="EMBL" id="KOO37637.1"/>
    </source>
</evidence>
<dbReference type="SUPFAM" id="SSF47413">
    <property type="entry name" value="lambda repressor-like DNA-binding domains"/>
    <property type="match status" value="1"/>
</dbReference>
<keyword evidence="1" id="KW-0678">Repressor</keyword>
<evidence type="ECO:0000256" key="4">
    <source>
        <dbReference type="ARBA" id="ARBA00023163"/>
    </source>
</evidence>